<feature type="domain" description="ZSWIM3 N-terminal" evidence="1">
    <location>
        <begin position="10"/>
        <end position="79"/>
    </location>
</feature>
<proteinExistence type="predicted"/>
<dbReference type="PANTHER" id="PTHR47086">
    <property type="entry name" value="BTB DOMAIN-CONTAINING PROTEIN"/>
    <property type="match status" value="1"/>
</dbReference>
<name>A0A1X7USG1_AMPQE</name>
<organism evidence="2">
    <name type="scientific">Amphimedon queenslandica</name>
    <name type="common">Sponge</name>
    <dbReference type="NCBI Taxonomy" id="400682"/>
    <lineage>
        <taxon>Eukaryota</taxon>
        <taxon>Metazoa</taxon>
        <taxon>Porifera</taxon>
        <taxon>Demospongiae</taxon>
        <taxon>Heteroscleromorpha</taxon>
        <taxon>Haplosclerida</taxon>
        <taxon>Niphatidae</taxon>
        <taxon>Amphimedon</taxon>
    </lineage>
</organism>
<dbReference type="InterPro" id="IPR048325">
    <property type="entry name" value="ZSWIM3_N"/>
</dbReference>
<dbReference type="Pfam" id="PF21599">
    <property type="entry name" value="ZSWIM3_N"/>
    <property type="match status" value="1"/>
</dbReference>
<accession>A0A1X7USG1</accession>
<dbReference type="InterPro" id="IPR040854">
    <property type="entry name" value="ZSWIM9"/>
</dbReference>
<dbReference type="InParanoid" id="A0A1X7USG1"/>
<reference evidence="2" key="1">
    <citation type="submission" date="2017-05" db="UniProtKB">
        <authorList>
            <consortium name="EnsemblMetazoa"/>
        </authorList>
    </citation>
    <scope>IDENTIFICATION</scope>
</reference>
<dbReference type="AlphaFoldDB" id="A0A1X7USG1"/>
<sequence>MAVASDSFSVGDLFTSFDELQQSVEKYQKKGSLQFYIRDSRSMEAALKRNTKKQLKPDLKYAEITYCCIYGGKKYKATTKGKRPHQLWTQQFYKSSHLVNIETEVSVNQGSEFISTCSSSSAKKILSQNEKYRTAYNIAQKLASLLSESSGRDYRQKLSILKDIVSIWESGVQYIVQECNEESEFDNNELHMSEVPDQRMPIPPLSVVEVAKNSK</sequence>
<evidence type="ECO:0000313" key="2">
    <source>
        <dbReference type="EnsemblMetazoa" id="Aqu2.1.30930_001"/>
    </source>
</evidence>
<dbReference type="EnsemblMetazoa" id="Aqu2.1.30930_001">
    <property type="protein sequence ID" value="Aqu2.1.30930_001"/>
    <property type="gene ID" value="Aqu2.1.30930"/>
</dbReference>
<protein>
    <recommendedName>
        <fullName evidence="1">ZSWIM3 N-terminal domain-containing protein</fullName>
    </recommendedName>
</protein>
<dbReference type="PANTHER" id="PTHR47086:SF4">
    <property type="entry name" value="BTB DOMAIN-CONTAINING PROTEIN"/>
    <property type="match status" value="1"/>
</dbReference>
<evidence type="ECO:0000259" key="1">
    <source>
        <dbReference type="Pfam" id="PF21599"/>
    </source>
</evidence>